<dbReference type="OrthoDB" id="6272017at2759"/>
<dbReference type="Gene3D" id="3.40.50.300">
    <property type="entry name" value="P-loop containing nucleotide triphosphate hydrolases"/>
    <property type="match status" value="1"/>
</dbReference>
<dbReference type="PANTHER" id="PTHR43977">
    <property type="entry name" value="STRUCTURAL MAINTENANCE OF CHROMOSOMES PROTEIN 3"/>
    <property type="match status" value="1"/>
</dbReference>
<evidence type="ECO:0000313" key="2">
    <source>
        <dbReference type="Proteomes" id="UP000748531"/>
    </source>
</evidence>
<comment type="caution">
    <text evidence="1">The sequence shown here is derived from an EMBL/GenBank/DDBJ whole genome shotgun (WGS) entry which is preliminary data.</text>
</comment>
<feature type="non-terminal residue" evidence="1">
    <location>
        <position position="1"/>
    </location>
</feature>
<protein>
    <recommendedName>
        <fullName evidence="3">Structural maintenance of chromosomes protein 5</fullName>
    </recommendedName>
</protein>
<organism evidence="1 2">
    <name type="scientific">Paragonimus heterotremus</name>
    <dbReference type="NCBI Taxonomy" id="100268"/>
    <lineage>
        <taxon>Eukaryota</taxon>
        <taxon>Metazoa</taxon>
        <taxon>Spiralia</taxon>
        <taxon>Lophotrochozoa</taxon>
        <taxon>Platyhelminthes</taxon>
        <taxon>Trematoda</taxon>
        <taxon>Digenea</taxon>
        <taxon>Plagiorchiida</taxon>
        <taxon>Troglotremata</taxon>
        <taxon>Troglotrematidae</taxon>
        <taxon>Paragonimus</taxon>
    </lineage>
</organism>
<dbReference type="InterPro" id="IPR027417">
    <property type="entry name" value="P-loop_NTPase"/>
</dbReference>
<keyword evidence="2" id="KW-1185">Reference proteome</keyword>
<reference evidence="1" key="1">
    <citation type="submission" date="2019-05" db="EMBL/GenBank/DDBJ databases">
        <title>Annotation for the trematode Paragonimus heterotremus.</title>
        <authorList>
            <person name="Choi Y.-J."/>
        </authorList>
    </citation>
    <scope>NUCLEOTIDE SEQUENCE</scope>
    <source>
        <strain evidence="1">LC</strain>
    </source>
</reference>
<dbReference type="AlphaFoldDB" id="A0A8J4SHE3"/>
<dbReference type="SUPFAM" id="SSF52540">
    <property type="entry name" value="P-loop containing nucleoside triphosphate hydrolases"/>
    <property type="match status" value="1"/>
</dbReference>
<evidence type="ECO:0000313" key="1">
    <source>
        <dbReference type="EMBL" id="KAF5397968.1"/>
    </source>
</evidence>
<gene>
    <name evidence="1" type="ORF">PHET_08629</name>
</gene>
<proteinExistence type="predicted"/>
<sequence>SNRLLEAHPWIVEERQHFGVDNGAYCFTSRDPNEARRRIQSLRERRDRLSRTVNMRAMNMLGSAEEQYAELVKRQEIVLADKRKIQSVIDDLDKRKKEVLMSAYNKVNEEFCNIFATLLPGSKARLLPPENLGVLDGLEIKVAFGDVWKESLNELSGGQRSLAALSLILALLLGCRIGFVAHTKYWPVNQKSFPTFTVSHRLPERWHVQ</sequence>
<evidence type="ECO:0008006" key="3">
    <source>
        <dbReference type="Google" id="ProtNLM"/>
    </source>
</evidence>
<dbReference type="Proteomes" id="UP000748531">
    <property type="component" value="Unassembled WGS sequence"/>
</dbReference>
<dbReference type="EMBL" id="LUCH01005558">
    <property type="protein sequence ID" value="KAF5397968.1"/>
    <property type="molecule type" value="Genomic_DNA"/>
</dbReference>
<accession>A0A8J4SHE3</accession>
<name>A0A8J4SHE3_9TREM</name>